<keyword evidence="1" id="KW-0732">Signal</keyword>
<dbReference type="RefSeq" id="WP_175103520.1">
    <property type="nucleotide sequence ID" value="NZ_CADIKM010000003.1"/>
</dbReference>
<dbReference type="EMBL" id="CADIKM010000003">
    <property type="protein sequence ID" value="CAB3780218.1"/>
    <property type="molecule type" value="Genomic_DNA"/>
</dbReference>
<evidence type="ECO:0000313" key="2">
    <source>
        <dbReference type="EMBL" id="CAB3780218.1"/>
    </source>
</evidence>
<gene>
    <name evidence="2" type="ORF">LMG28138_00992</name>
</gene>
<evidence type="ECO:0000256" key="1">
    <source>
        <dbReference type="SAM" id="SignalP"/>
    </source>
</evidence>
<evidence type="ECO:0008006" key="4">
    <source>
        <dbReference type="Google" id="ProtNLM"/>
    </source>
</evidence>
<protein>
    <recommendedName>
        <fullName evidence="4">Outer membrane protein beta-barrel domain-containing protein</fullName>
    </recommendedName>
</protein>
<feature type="chain" id="PRO_5028927320" description="Outer membrane protein beta-barrel domain-containing protein" evidence="1">
    <location>
        <begin position="24"/>
        <end position="217"/>
    </location>
</feature>
<sequence length="217" mass="22543">MKKVAVALAVATLAIVAAPAAYAQEIYTNVGTEGLGAGYGYSINSFVNVRGEFNGMAFSRSFDAGDAHYDGKVNLYHGGLYADVFPVPAIIGFRVTAGLLIGGDNISADATSMSGTYTINGVTVPTNGEVIHAKAKFSAVRPYLGIGFGHNPMNRGLSMFFDAGVAFGKPSVSYDVPADIAAAAGPQNVAAEEASLQDKANNLSVYPIIKVGLSYRF</sequence>
<organism evidence="2 3">
    <name type="scientific">Pararobbsia alpina</name>
    <dbReference type="NCBI Taxonomy" id="621374"/>
    <lineage>
        <taxon>Bacteria</taxon>
        <taxon>Pseudomonadati</taxon>
        <taxon>Pseudomonadota</taxon>
        <taxon>Betaproteobacteria</taxon>
        <taxon>Burkholderiales</taxon>
        <taxon>Burkholderiaceae</taxon>
        <taxon>Pararobbsia</taxon>
    </lineage>
</organism>
<feature type="signal peptide" evidence="1">
    <location>
        <begin position="1"/>
        <end position="23"/>
    </location>
</feature>
<evidence type="ECO:0000313" key="3">
    <source>
        <dbReference type="Proteomes" id="UP000494115"/>
    </source>
</evidence>
<dbReference type="Proteomes" id="UP000494115">
    <property type="component" value="Unassembled WGS sequence"/>
</dbReference>
<proteinExistence type="predicted"/>
<reference evidence="2 3" key="1">
    <citation type="submission" date="2020-04" db="EMBL/GenBank/DDBJ databases">
        <authorList>
            <person name="De Canck E."/>
        </authorList>
    </citation>
    <scope>NUCLEOTIDE SEQUENCE [LARGE SCALE GENOMIC DNA]</scope>
    <source>
        <strain evidence="2 3">LMG 28138</strain>
    </source>
</reference>
<name>A0A6S7AWY8_9BURK</name>
<dbReference type="AlphaFoldDB" id="A0A6S7AWY8"/>
<accession>A0A6S7AWY8</accession>
<dbReference type="Gene3D" id="2.40.160.170">
    <property type="match status" value="1"/>
</dbReference>
<keyword evidence="3" id="KW-1185">Reference proteome</keyword>